<dbReference type="Pfam" id="PF01061">
    <property type="entry name" value="ABC2_membrane"/>
    <property type="match status" value="1"/>
</dbReference>
<dbReference type="SMART" id="SM00382">
    <property type="entry name" value="AAA"/>
    <property type="match status" value="1"/>
</dbReference>
<evidence type="ECO:0000256" key="5">
    <source>
        <dbReference type="ARBA" id="ARBA00022741"/>
    </source>
</evidence>
<evidence type="ECO:0000256" key="1">
    <source>
        <dbReference type="ARBA" id="ARBA00004141"/>
    </source>
</evidence>
<dbReference type="PROSITE" id="PS00211">
    <property type="entry name" value="ABC_TRANSPORTER_1"/>
    <property type="match status" value="1"/>
</dbReference>
<dbReference type="GO" id="GO:0005524">
    <property type="term" value="F:ATP binding"/>
    <property type="evidence" value="ECO:0007669"/>
    <property type="project" value="UniProtKB-KW"/>
</dbReference>
<feature type="transmembrane region" description="Helical" evidence="9">
    <location>
        <begin position="482"/>
        <end position="506"/>
    </location>
</feature>
<dbReference type="Pfam" id="PF00005">
    <property type="entry name" value="ABC_tran"/>
    <property type="match status" value="1"/>
</dbReference>
<keyword evidence="6" id="KW-0067">ATP-binding</keyword>
<feature type="transmembrane region" description="Helical" evidence="9">
    <location>
        <begin position="440"/>
        <end position="462"/>
    </location>
</feature>
<dbReference type="FunFam" id="3.40.50.300:FF:001077">
    <property type="entry name" value="Uncharacterized protein, isoform A"/>
    <property type="match status" value="1"/>
</dbReference>
<evidence type="ECO:0000256" key="4">
    <source>
        <dbReference type="ARBA" id="ARBA00022692"/>
    </source>
</evidence>
<keyword evidence="12" id="KW-1185">Reference proteome</keyword>
<dbReference type="PANTHER" id="PTHR48041">
    <property type="entry name" value="ABC TRANSPORTER G FAMILY MEMBER 28"/>
    <property type="match status" value="1"/>
</dbReference>
<dbReference type="Proteomes" id="UP000600918">
    <property type="component" value="Unassembled WGS sequence"/>
</dbReference>
<evidence type="ECO:0000256" key="9">
    <source>
        <dbReference type="SAM" id="Phobius"/>
    </source>
</evidence>
<comment type="similarity">
    <text evidence="2">Belongs to the ABC transporter superfamily. ABCG family. Eye pigment precursor importer (TC 3.A.1.204) subfamily.</text>
</comment>
<comment type="subcellular location">
    <subcellularLocation>
        <location evidence="1">Membrane</location>
        <topology evidence="1">Multi-pass membrane protein</topology>
    </subcellularLocation>
</comment>
<evidence type="ECO:0000256" key="3">
    <source>
        <dbReference type="ARBA" id="ARBA00022448"/>
    </source>
</evidence>
<dbReference type="SUPFAM" id="SSF52540">
    <property type="entry name" value="P-loop containing nucleoside triphosphate hydrolases"/>
    <property type="match status" value="1"/>
</dbReference>
<protein>
    <recommendedName>
        <fullName evidence="10">ABC transporter domain-containing protein</fullName>
    </recommendedName>
</protein>
<dbReference type="GO" id="GO:0005886">
    <property type="term" value="C:plasma membrane"/>
    <property type="evidence" value="ECO:0007669"/>
    <property type="project" value="TreeGrafter"/>
</dbReference>
<evidence type="ECO:0000256" key="8">
    <source>
        <dbReference type="ARBA" id="ARBA00023136"/>
    </source>
</evidence>
<feature type="transmembrane region" description="Helical" evidence="9">
    <location>
        <begin position="518"/>
        <end position="542"/>
    </location>
</feature>
<dbReference type="EMBL" id="JACSDY010000016">
    <property type="protein sequence ID" value="KAF7404337.1"/>
    <property type="molecule type" value="Genomic_DNA"/>
</dbReference>
<evidence type="ECO:0000313" key="11">
    <source>
        <dbReference type="EMBL" id="KAF7404337.1"/>
    </source>
</evidence>
<name>A0A834KEB3_VESPE</name>
<dbReference type="InterPro" id="IPR043926">
    <property type="entry name" value="ABCG_dom"/>
</dbReference>
<sequence length="660" mass="76946">MPIFSELIQRSFRSQWIWKYRPSEISIINIRYLTTASKTLSDSERTKKKGREKRQAFTMYGKSLSMSKSIDIEFSNVVYEIQNGFRSPKKQILKGINGYFKSGEMTAIMGPSGAGKSTLLNILTGFIKDKNHLTGKINYINKKRNKITWNEYKRYSCYILQEDHLPNLYTVIEIMTISANLKMDSDIDQNSKRIIIDEILDTLDLIKNKYTRINELSGGEKKRLSVALELVENPSIIFLDEPMTGLDSYFCLQCVKMLKKLAKNDRTIICTIHQPSASIYETFDHIYLLADGRCMYEGAPKNTVKYFANLDLHCPKYHNPADYMIEIVTKEYGNFNDRLIEANENNKAVWRFKDKLSTIEYKDIRQIDYNEEEETIVVIKTLSEYKRFWILIKSSLIPLNRDWTLIYLKIFVHFLIGIFLGLFFLNVGVNCQESFTNIKYFVVISLFFSYTNMITAILKIPLELAILKKELFNNWYQLRTYYFSLLITDLPIKIFCSLVTCSISYLLSGQLLELNRFLMFFGISAMTTSIADTFGFLIGTLVNPVNGTFIGSVIMSILLLFDGGIILFNHMPKYLYYFSYLSYSRYTLEGFIQSIYGYNREKFPNSDDLTYCIFLNPKIIFKELGIDDGKYSHNLLILIVFFVFYRIVSYFTLKRNLSLT</sequence>
<dbReference type="Gene3D" id="3.40.50.300">
    <property type="entry name" value="P-loop containing nucleotide triphosphate hydrolases"/>
    <property type="match status" value="1"/>
</dbReference>
<evidence type="ECO:0000256" key="2">
    <source>
        <dbReference type="ARBA" id="ARBA00005814"/>
    </source>
</evidence>
<dbReference type="InterPro" id="IPR027417">
    <property type="entry name" value="P-loop_NTPase"/>
</dbReference>
<evidence type="ECO:0000256" key="7">
    <source>
        <dbReference type="ARBA" id="ARBA00022989"/>
    </source>
</evidence>
<keyword evidence="8 9" id="KW-0472">Membrane</keyword>
<evidence type="ECO:0000256" key="6">
    <source>
        <dbReference type="ARBA" id="ARBA00022840"/>
    </source>
</evidence>
<evidence type="ECO:0000259" key="10">
    <source>
        <dbReference type="PROSITE" id="PS50893"/>
    </source>
</evidence>
<comment type="caution">
    <text evidence="11">The sequence shown here is derived from an EMBL/GenBank/DDBJ whole genome shotgun (WGS) entry which is preliminary data.</text>
</comment>
<keyword evidence="7 9" id="KW-1133">Transmembrane helix</keyword>
<feature type="transmembrane region" description="Helical" evidence="9">
    <location>
        <begin position="548"/>
        <end position="568"/>
    </location>
</feature>
<evidence type="ECO:0000313" key="12">
    <source>
        <dbReference type="Proteomes" id="UP000600918"/>
    </source>
</evidence>
<feature type="transmembrane region" description="Helical" evidence="9">
    <location>
        <begin position="406"/>
        <end position="428"/>
    </location>
</feature>
<dbReference type="InterPro" id="IPR003439">
    <property type="entry name" value="ABC_transporter-like_ATP-bd"/>
</dbReference>
<keyword evidence="3" id="KW-0813">Transport</keyword>
<dbReference type="InterPro" id="IPR017871">
    <property type="entry name" value="ABC_transporter-like_CS"/>
</dbReference>
<proteinExistence type="inferred from homology"/>
<dbReference type="PANTHER" id="PTHR48041:SF32">
    <property type="entry name" value="PROTEIN WHITE-LIKE PROTEIN"/>
    <property type="match status" value="1"/>
</dbReference>
<dbReference type="InterPro" id="IPR013525">
    <property type="entry name" value="ABC2_TM"/>
</dbReference>
<keyword evidence="4 9" id="KW-0812">Transmembrane</keyword>
<reference evidence="11" key="1">
    <citation type="journal article" date="2020" name="G3 (Bethesda)">
        <title>High-Quality Assemblies for Three Invasive Social Wasps from the &lt;i&gt;Vespula&lt;/i&gt; Genus.</title>
        <authorList>
            <person name="Harrop T.W.R."/>
            <person name="Guhlin J."/>
            <person name="McLaughlin G.M."/>
            <person name="Permina E."/>
            <person name="Stockwell P."/>
            <person name="Gilligan J."/>
            <person name="Le Lec M.F."/>
            <person name="Gruber M.A.M."/>
            <person name="Quinn O."/>
            <person name="Lovegrove M."/>
            <person name="Duncan E.J."/>
            <person name="Remnant E.J."/>
            <person name="Van Eeckhoven J."/>
            <person name="Graham B."/>
            <person name="Knapp R.A."/>
            <person name="Langford K.W."/>
            <person name="Kronenberg Z."/>
            <person name="Press M.O."/>
            <person name="Eacker S.M."/>
            <person name="Wilson-Rankin E.E."/>
            <person name="Purcell J."/>
            <person name="Lester P.J."/>
            <person name="Dearden P.K."/>
        </authorList>
    </citation>
    <scope>NUCLEOTIDE SEQUENCE</scope>
    <source>
        <strain evidence="11">Volc-1</strain>
    </source>
</reference>
<dbReference type="AlphaFoldDB" id="A0A834KEB3"/>
<organism evidence="11 12">
    <name type="scientific">Vespula pensylvanica</name>
    <name type="common">Western yellow jacket</name>
    <name type="synonym">Wasp</name>
    <dbReference type="NCBI Taxonomy" id="30213"/>
    <lineage>
        <taxon>Eukaryota</taxon>
        <taxon>Metazoa</taxon>
        <taxon>Ecdysozoa</taxon>
        <taxon>Arthropoda</taxon>
        <taxon>Hexapoda</taxon>
        <taxon>Insecta</taxon>
        <taxon>Pterygota</taxon>
        <taxon>Neoptera</taxon>
        <taxon>Endopterygota</taxon>
        <taxon>Hymenoptera</taxon>
        <taxon>Apocrita</taxon>
        <taxon>Aculeata</taxon>
        <taxon>Vespoidea</taxon>
        <taxon>Vespidae</taxon>
        <taxon>Vespinae</taxon>
        <taxon>Vespula</taxon>
    </lineage>
</organism>
<gene>
    <name evidence="11" type="ORF">H0235_015031</name>
</gene>
<dbReference type="GO" id="GO:0140359">
    <property type="term" value="F:ABC-type transporter activity"/>
    <property type="evidence" value="ECO:0007669"/>
    <property type="project" value="InterPro"/>
</dbReference>
<dbReference type="InterPro" id="IPR003593">
    <property type="entry name" value="AAA+_ATPase"/>
</dbReference>
<dbReference type="CDD" id="cd03213">
    <property type="entry name" value="ABCG_EPDR"/>
    <property type="match status" value="1"/>
</dbReference>
<feature type="domain" description="ABC transporter" evidence="10">
    <location>
        <begin position="72"/>
        <end position="316"/>
    </location>
</feature>
<feature type="transmembrane region" description="Helical" evidence="9">
    <location>
        <begin position="635"/>
        <end position="653"/>
    </location>
</feature>
<dbReference type="GO" id="GO:0016887">
    <property type="term" value="F:ATP hydrolysis activity"/>
    <property type="evidence" value="ECO:0007669"/>
    <property type="project" value="InterPro"/>
</dbReference>
<dbReference type="PROSITE" id="PS50893">
    <property type="entry name" value="ABC_TRANSPORTER_2"/>
    <property type="match status" value="1"/>
</dbReference>
<accession>A0A834KEB3</accession>
<dbReference type="InterPro" id="IPR050352">
    <property type="entry name" value="ABCG_transporters"/>
</dbReference>
<dbReference type="Pfam" id="PF19055">
    <property type="entry name" value="ABC2_membrane_7"/>
    <property type="match status" value="1"/>
</dbReference>
<keyword evidence="5" id="KW-0547">Nucleotide-binding</keyword>